<proteinExistence type="predicted"/>
<comment type="caution">
    <text evidence="1">The sequence shown here is derived from an EMBL/GenBank/DDBJ whole genome shotgun (WGS) entry which is preliminary data.</text>
</comment>
<dbReference type="EMBL" id="CADEHS020000012">
    <property type="protein sequence ID" value="CAG9947632.1"/>
    <property type="molecule type" value="Genomic_DNA"/>
</dbReference>
<name>A0ACA9U4U8_BIOOC</name>
<sequence length="199" mass="22691">MTGLQPNIFVGIAIPWGLATLALICRVIARRMKKVAWGYEDYFCFVAFHILEMSRKIAFFCSISYAFAIGFCKLAILSLYWRLFKVTSIRIPIIILYVLSVIWIIIRLPVVLFRCSPVQAYWDKTIPGGYCKITDGVFFFATMLPHIIMDIIILILPLIEILKLHLRPAQKIATATLFLFGITQVKILTSTDLGFYANS</sequence>
<accession>A0ACA9U4U8</accession>
<evidence type="ECO:0000313" key="1">
    <source>
        <dbReference type="EMBL" id="CAG9947632.1"/>
    </source>
</evidence>
<gene>
    <name evidence="1" type="ORF">CRV2_00012808</name>
</gene>
<organism evidence="1 2">
    <name type="scientific">Clonostachys rosea f. rosea IK726</name>
    <dbReference type="NCBI Taxonomy" id="1349383"/>
    <lineage>
        <taxon>Eukaryota</taxon>
        <taxon>Fungi</taxon>
        <taxon>Dikarya</taxon>
        <taxon>Ascomycota</taxon>
        <taxon>Pezizomycotina</taxon>
        <taxon>Sordariomycetes</taxon>
        <taxon>Hypocreomycetidae</taxon>
        <taxon>Hypocreales</taxon>
        <taxon>Bionectriaceae</taxon>
        <taxon>Clonostachys</taxon>
    </lineage>
</organism>
<dbReference type="Proteomes" id="UP000836387">
    <property type="component" value="Unassembled WGS sequence"/>
</dbReference>
<keyword evidence="2" id="KW-1185">Reference proteome</keyword>
<evidence type="ECO:0000313" key="2">
    <source>
        <dbReference type="Proteomes" id="UP000836387"/>
    </source>
</evidence>
<protein>
    <submittedName>
        <fullName evidence="1">Uncharacterized protein</fullName>
    </submittedName>
</protein>
<reference evidence="1" key="2">
    <citation type="submission" date="2021-10" db="EMBL/GenBank/DDBJ databases">
        <authorList>
            <person name="Piombo E."/>
        </authorList>
    </citation>
    <scope>NUCLEOTIDE SEQUENCE</scope>
</reference>
<reference evidence="1" key="1">
    <citation type="submission" date="2020-04" db="EMBL/GenBank/DDBJ databases">
        <authorList>
            <person name="Broberg M."/>
        </authorList>
    </citation>
    <scope>NUCLEOTIDE SEQUENCE</scope>
</reference>